<sequence length="126" mass="13195">MYPFRGVLFDADESEDLDETLSSPASSLFGAMTPLTELSEDDDDDESEGKGAPAADETGEPIGLGLTLHNEEQVLESSINAQPCVERDTGPASTSAVGLGITLAEDAHAVDKQVCIPSQLSAIPQF</sequence>
<feature type="region of interest" description="Disordered" evidence="1">
    <location>
        <begin position="1"/>
        <end position="68"/>
    </location>
</feature>
<dbReference type="AlphaFoldDB" id="A0A166DQH8"/>
<evidence type="ECO:0000256" key="1">
    <source>
        <dbReference type="SAM" id="MobiDB-lite"/>
    </source>
</evidence>
<dbReference type="Proteomes" id="UP000076532">
    <property type="component" value="Unassembled WGS sequence"/>
</dbReference>
<proteinExistence type="predicted"/>
<name>A0A166DQH8_9AGAM</name>
<evidence type="ECO:0000313" key="2">
    <source>
        <dbReference type="EMBL" id="KZP14967.1"/>
    </source>
</evidence>
<keyword evidence="3" id="KW-1185">Reference proteome</keyword>
<protein>
    <submittedName>
        <fullName evidence="2">Uncharacterized protein</fullName>
    </submittedName>
</protein>
<organism evidence="2 3">
    <name type="scientific">Athelia psychrophila</name>
    <dbReference type="NCBI Taxonomy" id="1759441"/>
    <lineage>
        <taxon>Eukaryota</taxon>
        <taxon>Fungi</taxon>
        <taxon>Dikarya</taxon>
        <taxon>Basidiomycota</taxon>
        <taxon>Agaricomycotina</taxon>
        <taxon>Agaricomycetes</taxon>
        <taxon>Agaricomycetidae</taxon>
        <taxon>Atheliales</taxon>
        <taxon>Atheliaceae</taxon>
        <taxon>Athelia</taxon>
    </lineage>
</organism>
<gene>
    <name evidence="2" type="ORF">FIBSPDRAFT_98289</name>
</gene>
<accession>A0A166DQH8</accession>
<reference evidence="2 3" key="1">
    <citation type="journal article" date="2016" name="Mol. Biol. Evol.">
        <title>Comparative Genomics of Early-Diverging Mushroom-Forming Fungi Provides Insights into the Origins of Lignocellulose Decay Capabilities.</title>
        <authorList>
            <person name="Nagy L.G."/>
            <person name="Riley R."/>
            <person name="Tritt A."/>
            <person name="Adam C."/>
            <person name="Daum C."/>
            <person name="Floudas D."/>
            <person name="Sun H."/>
            <person name="Yadav J.S."/>
            <person name="Pangilinan J."/>
            <person name="Larsson K.H."/>
            <person name="Matsuura K."/>
            <person name="Barry K."/>
            <person name="Labutti K."/>
            <person name="Kuo R."/>
            <person name="Ohm R.A."/>
            <person name="Bhattacharya S.S."/>
            <person name="Shirouzu T."/>
            <person name="Yoshinaga Y."/>
            <person name="Martin F.M."/>
            <person name="Grigoriev I.V."/>
            <person name="Hibbett D.S."/>
        </authorList>
    </citation>
    <scope>NUCLEOTIDE SEQUENCE [LARGE SCALE GENOMIC DNA]</scope>
    <source>
        <strain evidence="2 3">CBS 109695</strain>
    </source>
</reference>
<dbReference type="EMBL" id="KV417610">
    <property type="protein sequence ID" value="KZP14967.1"/>
    <property type="molecule type" value="Genomic_DNA"/>
</dbReference>
<evidence type="ECO:0000313" key="3">
    <source>
        <dbReference type="Proteomes" id="UP000076532"/>
    </source>
</evidence>
<feature type="compositionally biased region" description="Acidic residues" evidence="1">
    <location>
        <begin position="38"/>
        <end position="47"/>
    </location>
</feature>
<feature type="compositionally biased region" description="Acidic residues" evidence="1">
    <location>
        <begin position="10"/>
        <end position="19"/>
    </location>
</feature>